<sequence length="95" mass="9866">MLLTFALTVAILALVVLGASIGVLFKRKPIQGSCGGLDALGITKACSCKTPCSEALEAQAAKNLEAAKAKQHQDYSATQSDYVADRTGEGTYSSK</sequence>
<reference evidence="2 3" key="1">
    <citation type="submission" date="2017-08" db="EMBL/GenBank/DDBJ databases">
        <title>Reclassification of Bisgaard taxon 37 and 44.</title>
        <authorList>
            <person name="Christensen H."/>
        </authorList>
    </citation>
    <scope>NUCLEOTIDE SEQUENCE [LARGE SCALE GENOMIC DNA]</scope>
    <source>
        <strain evidence="2 3">B96_3</strain>
    </source>
</reference>
<dbReference type="PANTHER" id="PTHR40691:SF3">
    <property type="entry name" value="(NA+)-NQR MATURATION NQRM"/>
    <property type="match status" value="1"/>
</dbReference>
<feature type="region of interest" description="Disordered" evidence="1">
    <location>
        <begin position="69"/>
        <end position="95"/>
    </location>
</feature>
<keyword evidence="3" id="KW-1185">Reference proteome</keyword>
<protein>
    <recommendedName>
        <fullName evidence="4">(Na+)-NQR maturation NqrM</fullName>
    </recommendedName>
</protein>
<evidence type="ECO:0000313" key="3">
    <source>
        <dbReference type="Proteomes" id="UP000265691"/>
    </source>
</evidence>
<proteinExistence type="predicted"/>
<name>A0A3A1Y3V8_9GAMM</name>
<dbReference type="Proteomes" id="UP000265691">
    <property type="component" value="Unassembled WGS sequence"/>
</dbReference>
<dbReference type="PANTHER" id="PTHR40691">
    <property type="entry name" value="(NA+)-NQR MATURATION NQRM"/>
    <property type="match status" value="1"/>
</dbReference>
<organism evidence="2 3">
    <name type="scientific">Psittacicella hinzii</name>
    <dbReference type="NCBI Taxonomy" id="2028575"/>
    <lineage>
        <taxon>Bacteria</taxon>
        <taxon>Pseudomonadati</taxon>
        <taxon>Pseudomonadota</taxon>
        <taxon>Gammaproteobacteria</taxon>
        <taxon>Pasteurellales</taxon>
        <taxon>Psittacicellaceae</taxon>
        <taxon>Psittacicella</taxon>
    </lineage>
</organism>
<evidence type="ECO:0000256" key="1">
    <source>
        <dbReference type="SAM" id="MobiDB-lite"/>
    </source>
</evidence>
<dbReference type="OrthoDB" id="5296227at2"/>
<dbReference type="EMBL" id="NRHC01000073">
    <property type="protein sequence ID" value="RIY31936.1"/>
    <property type="molecule type" value="Genomic_DNA"/>
</dbReference>
<dbReference type="Pfam" id="PF04400">
    <property type="entry name" value="NqrM"/>
    <property type="match status" value="1"/>
</dbReference>
<dbReference type="AlphaFoldDB" id="A0A3A1Y3V8"/>
<accession>A0A3A1Y3V8</accession>
<evidence type="ECO:0008006" key="4">
    <source>
        <dbReference type="Google" id="ProtNLM"/>
    </source>
</evidence>
<dbReference type="RefSeq" id="WP_119525405.1">
    <property type="nucleotide sequence ID" value="NZ_NRHC01000073.1"/>
</dbReference>
<evidence type="ECO:0000313" key="2">
    <source>
        <dbReference type="EMBL" id="RIY31936.1"/>
    </source>
</evidence>
<gene>
    <name evidence="2" type="ORF">CKF54_05715</name>
</gene>
<comment type="caution">
    <text evidence="2">The sequence shown here is derived from an EMBL/GenBank/DDBJ whole genome shotgun (WGS) entry which is preliminary data.</text>
</comment>
<dbReference type="InterPro" id="IPR007495">
    <property type="entry name" value="NqrM"/>
</dbReference>